<dbReference type="InterPro" id="IPR045177">
    <property type="entry name" value="FDM1-5/IDN2"/>
</dbReference>
<name>A0A5D2WQG7_GOSMU</name>
<accession>A0A5D2WQG7</accession>
<keyword evidence="1" id="KW-1133">Transmembrane helix</keyword>
<evidence type="ECO:0000313" key="3">
    <source>
        <dbReference type="EMBL" id="TYJ03231.1"/>
    </source>
</evidence>
<reference evidence="3 4" key="1">
    <citation type="submission" date="2019-07" db="EMBL/GenBank/DDBJ databases">
        <title>WGS assembly of Gossypium mustelinum.</title>
        <authorList>
            <person name="Chen Z.J."/>
            <person name="Sreedasyam A."/>
            <person name="Ando A."/>
            <person name="Song Q."/>
            <person name="De L."/>
            <person name="Hulse-Kemp A."/>
            <person name="Ding M."/>
            <person name="Ye W."/>
            <person name="Kirkbride R."/>
            <person name="Jenkins J."/>
            <person name="Plott C."/>
            <person name="Lovell J."/>
            <person name="Lin Y.-M."/>
            <person name="Vaughn R."/>
            <person name="Liu B."/>
            <person name="Li W."/>
            <person name="Simpson S."/>
            <person name="Scheffler B."/>
            <person name="Saski C."/>
            <person name="Grover C."/>
            <person name="Hu G."/>
            <person name="Conover J."/>
            <person name="Carlson J."/>
            <person name="Shu S."/>
            <person name="Boston L."/>
            <person name="Williams M."/>
            <person name="Peterson D."/>
            <person name="Mcgee K."/>
            <person name="Jones D."/>
            <person name="Wendel J."/>
            <person name="Stelly D."/>
            <person name="Grimwood J."/>
            <person name="Schmutz J."/>
        </authorList>
    </citation>
    <scope>NUCLEOTIDE SEQUENCE [LARGE SCALE GENOMIC DNA]</scope>
    <source>
        <strain evidence="3">1408120.09</strain>
    </source>
</reference>
<evidence type="ECO:0000259" key="2">
    <source>
        <dbReference type="Pfam" id="PF03468"/>
    </source>
</evidence>
<dbReference type="PANTHER" id="PTHR21596:SF23">
    <property type="entry name" value="FACTOR OF DNA METHYLATION 4"/>
    <property type="match status" value="1"/>
</dbReference>
<proteinExistence type="predicted"/>
<feature type="domain" description="XS" evidence="2">
    <location>
        <begin position="33"/>
        <end position="113"/>
    </location>
</feature>
<feature type="transmembrane region" description="Helical" evidence="1">
    <location>
        <begin position="7"/>
        <end position="26"/>
    </location>
</feature>
<organism evidence="3 4">
    <name type="scientific">Gossypium mustelinum</name>
    <name type="common">Cotton</name>
    <name type="synonym">Gossypium caicoense</name>
    <dbReference type="NCBI Taxonomy" id="34275"/>
    <lineage>
        <taxon>Eukaryota</taxon>
        <taxon>Viridiplantae</taxon>
        <taxon>Streptophyta</taxon>
        <taxon>Embryophyta</taxon>
        <taxon>Tracheophyta</taxon>
        <taxon>Spermatophyta</taxon>
        <taxon>Magnoliopsida</taxon>
        <taxon>eudicotyledons</taxon>
        <taxon>Gunneridae</taxon>
        <taxon>Pentapetalae</taxon>
        <taxon>rosids</taxon>
        <taxon>malvids</taxon>
        <taxon>Malvales</taxon>
        <taxon>Malvaceae</taxon>
        <taxon>Malvoideae</taxon>
        <taxon>Gossypium</taxon>
    </lineage>
</organism>
<sequence>MKDFSRFSVFQGGVFAMTVICFQASYQSFHFYKMFVHPWKGIIANIPTTLQDGKHVGESGRKLREDLAKAIIEFNKEWDGLNSAIMFEKSFEYYNNAIAFEKSFELDHWRKKDSIIIRMGCYVYGCRFSSHSPIRTF</sequence>
<dbReference type="EMBL" id="CM017647">
    <property type="protein sequence ID" value="TYJ03231.1"/>
    <property type="molecule type" value="Genomic_DNA"/>
</dbReference>
<dbReference type="Gene3D" id="3.30.70.2890">
    <property type="entry name" value="XS domain"/>
    <property type="match status" value="1"/>
</dbReference>
<dbReference type="PANTHER" id="PTHR21596">
    <property type="entry name" value="RIBONUCLEASE P SUBUNIT P38"/>
    <property type="match status" value="1"/>
</dbReference>
<evidence type="ECO:0000313" key="4">
    <source>
        <dbReference type="Proteomes" id="UP000323597"/>
    </source>
</evidence>
<keyword evidence="1" id="KW-0812">Transmembrane</keyword>
<evidence type="ECO:0000256" key="1">
    <source>
        <dbReference type="SAM" id="Phobius"/>
    </source>
</evidence>
<keyword evidence="4" id="KW-1185">Reference proteome</keyword>
<dbReference type="Pfam" id="PF03468">
    <property type="entry name" value="XS"/>
    <property type="match status" value="1"/>
</dbReference>
<protein>
    <recommendedName>
        <fullName evidence="2">XS domain-containing protein</fullName>
    </recommendedName>
</protein>
<dbReference type="AlphaFoldDB" id="A0A5D2WQG7"/>
<dbReference type="InterPro" id="IPR038588">
    <property type="entry name" value="XS_domain_sf"/>
</dbReference>
<dbReference type="GO" id="GO:0080188">
    <property type="term" value="P:gene silencing by siRNA-directed DNA methylation"/>
    <property type="evidence" value="ECO:0007669"/>
    <property type="project" value="InterPro"/>
</dbReference>
<dbReference type="Proteomes" id="UP000323597">
    <property type="component" value="Chromosome A12"/>
</dbReference>
<keyword evidence="1" id="KW-0472">Membrane</keyword>
<dbReference type="InterPro" id="IPR005380">
    <property type="entry name" value="XS_domain"/>
</dbReference>
<gene>
    <name evidence="3" type="ORF">E1A91_A12G014500v1</name>
</gene>